<dbReference type="RefSeq" id="WP_357974381.1">
    <property type="nucleotide sequence ID" value="NZ_JBFAIH010000002.1"/>
</dbReference>
<protein>
    <submittedName>
        <fullName evidence="1">Uncharacterized protein</fullName>
    </submittedName>
</protein>
<organism evidence="1 2">
    <name type="scientific">Nocardia fusca</name>
    <dbReference type="NCBI Taxonomy" id="941183"/>
    <lineage>
        <taxon>Bacteria</taxon>
        <taxon>Bacillati</taxon>
        <taxon>Actinomycetota</taxon>
        <taxon>Actinomycetes</taxon>
        <taxon>Mycobacteriales</taxon>
        <taxon>Nocardiaceae</taxon>
        <taxon>Nocardia</taxon>
    </lineage>
</organism>
<proteinExistence type="predicted"/>
<sequence length="171" mass="19880">MPSTGEPTTVRDTPGYQEIQSDELFRAWLHMQQEAMENEFVGVDVPELAGHLWTREGLVIAEHEMLRRHPNFDDMVSEENLEVAVRFIYFVGETFRRALEGIWVLRPANPPERPEPLCVIDSPMWTAFHEPTHMIELAFDRRTGKEISWIFDRAVKRHQKWVAAGRPARGS</sequence>
<evidence type="ECO:0000313" key="2">
    <source>
        <dbReference type="Proteomes" id="UP001551658"/>
    </source>
</evidence>
<comment type="caution">
    <text evidence="1">The sequence shown here is derived from an EMBL/GenBank/DDBJ whole genome shotgun (WGS) entry which is preliminary data.</text>
</comment>
<reference evidence="1 2" key="1">
    <citation type="submission" date="2024-06" db="EMBL/GenBank/DDBJ databases">
        <title>The Natural Products Discovery Center: Release of the First 8490 Sequenced Strains for Exploring Actinobacteria Biosynthetic Diversity.</title>
        <authorList>
            <person name="Kalkreuter E."/>
            <person name="Kautsar S.A."/>
            <person name="Yang D."/>
            <person name="Bader C.D."/>
            <person name="Teijaro C.N."/>
            <person name="Fluegel L."/>
            <person name="Davis C.M."/>
            <person name="Simpson J.R."/>
            <person name="Lauterbach L."/>
            <person name="Steele A.D."/>
            <person name="Gui C."/>
            <person name="Meng S."/>
            <person name="Li G."/>
            <person name="Viehrig K."/>
            <person name="Ye F."/>
            <person name="Su P."/>
            <person name="Kiefer A.F."/>
            <person name="Nichols A."/>
            <person name="Cepeda A.J."/>
            <person name="Yan W."/>
            <person name="Fan B."/>
            <person name="Jiang Y."/>
            <person name="Adhikari A."/>
            <person name="Zheng C.-J."/>
            <person name="Schuster L."/>
            <person name="Cowan T.M."/>
            <person name="Smanski M.J."/>
            <person name="Chevrette M.G."/>
            <person name="De Carvalho L.P.S."/>
            <person name="Shen B."/>
        </authorList>
    </citation>
    <scope>NUCLEOTIDE SEQUENCE [LARGE SCALE GENOMIC DNA]</scope>
    <source>
        <strain evidence="1 2">NPDC050671</strain>
    </source>
</reference>
<dbReference type="Proteomes" id="UP001551658">
    <property type="component" value="Unassembled WGS sequence"/>
</dbReference>
<dbReference type="EMBL" id="JBFAIH010000002">
    <property type="protein sequence ID" value="MEV0362240.1"/>
    <property type="molecule type" value="Genomic_DNA"/>
</dbReference>
<evidence type="ECO:0000313" key="1">
    <source>
        <dbReference type="EMBL" id="MEV0362240.1"/>
    </source>
</evidence>
<name>A0ABV3F3F7_9NOCA</name>
<keyword evidence="2" id="KW-1185">Reference proteome</keyword>
<gene>
    <name evidence="1" type="ORF">AB0H72_06010</name>
</gene>
<accession>A0ABV3F3F7</accession>